<reference evidence="1" key="1">
    <citation type="submission" date="2018-04" db="EMBL/GenBank/DDBJ databases">
        <title>WGS assembly of Panicum hallii.</title>
        <authorList>
            <person name="Lovell J."/>
            <person name="Jenkins J."/>
            <person name="Lowry D."/>
            <person name="Mamidi S."/>
            <person name="Sreedasyam A."/>
            <person name="Weng X."/>
            <person name="Barry K."/>
            <person name="Bonette J."/>
            <person name="Campitelli B."/>
            <person name="Daum C."/>
            <person name="Gordon S."/>
            <person name="Gould B."/>
            <person name="Lipzen A."/>
            <person name="Macqueen A."/>
            <person name="Palacio-Mejia J."/>
            <person name="Plott C."/>
            <person name="Shakirov E."/>
            <person name="Shu S."/>
            <person name="Yoshinaga Y."/>
            <person name="Zane M."/>
            <person name="Rokhsar D."/>
            <person name="Grimwood J."/>
            <person name="Schmutz J."/>
            <person name="Juenger T."/>
        </authorList>
    </citation>
    <scope>NUCLEOTIDE SEQUENCE [LARGE SCALE GENOMIC DNA]</scope>
    <source>
        <strain evidence="1">FIL2</strain>
    </source>
</reference>
<sequence>MGYRGRERKKVEVERAEERRKGLAGASRLDLAAGGDQGWREWVILISKEPSSASLLPTVPLCCAWSR</sequence>
<protein>
    <submittedName>
        <fullName evidence="1">Uncharacterized protein</fullName>
    </submittedName>
</protein>
<dbReference type="Proteomes" id="UP000243499">
    <property type="component" value="Chromosome 2"/>
</dbReference>
<proteinExistence type="predicted"/>
<evidence type="ECO:0000313" key="1">
    <source>
        <dbReference type="EMBL" id="PAN10168.1"/>
    </source>
</evidence>
<dbReference type="AlphaFoldDB" id="A0A2S3GWY8"/>
<name>A0A2S3GWY8_9POAL</name>
<dbReference type="Gramene" id="PAN10168">
    <property type="protein sequence ID" value="PAN10168"/>
    <property type="gene ID" value="PAHAL_2G075400"/>
</dbReference>
<accession>A0A2S3GWY8</accession>
<dbReference type="EMBL" id="CM008047">
    <property type="protein sequence ID" value="PAN10168.1"/>
    <property type="molecule type" value="Genomic_DNA"/>
</dbReference>
<gene>
    <name evidence="1" type="ORF">PAHAL_2G075400</name>
</gene>
<organism evidence="1">
    <name type="scientific">Panicum hallii</name>
    <dbReference type="NCBI Taxonomy" id="206008"/>
    <lineage>
        <taxon>Eukaryota</taxon>
        <taxon>Viridiplantae</taxon>
        <taxon>Streptophyta</taxon>
        <taxon>Embryophyta</taxon>
        <taxon>Tracheophyta</taxon>
        <taxon>Spermatophyta</taxon>
        <taxon>Magnoliopsida</taxon>
        <taxon>Liliopsida</taxon>
        <taxon>Poales</taxon>
        <taxon>Poaceae</taxon>
        <taxon>PACMAD clade</taxon>
        <taxon>Panicoideae</taxon>
        <taxon>Panicodae</taxon>
        <taxon>Paniceae</taxon>
        <taxon>Panicinae</taxon>
        <taxon>Panicum</taxon>
        <taxon>Panicum sect. Panicum</taxon>
    </lineage>
</organism>